<dbReference type="RefSeq" id="XP_037155419.1">
    <property type="nucleotide sequence ID" value="XM_037299418.1"/>
</dbReference>
<evidence type="ECO:0008006" key="10">
    <source>
        <dbReference type="Google" id="ProtNLM"/>
    </source>
</evidence>
<gene>
    <name evidence="8" type="ORF">HO133_008552</name>
</gene>
<keyword evidence="3 7" id="KW-1133">Transmembrane helix</keyword>
<evidence type="ECO:0000256" key="7">
    <source>
        <dbReference type="SAM" id="Phobius"/>
    </source>
</evidence>
<comment type="caution">
    <text evidence="8">The sequence shown here is derived from an EMBL/GenBank/DDBJ whole genome shotgun (WGS) entry which is preliminary data.</text>
</comment>
<feature type="compositionally biased region" description="Polar residues" evidence="6">
    <location>
        <begin position="1"/>
        <end position="14"/>
    </location>
</feature>
<dbReference type="GO" id="GO:0016020">
    <property type="term" value="C:membrane"/>
    <property type="evidence" value="ECO:0007669"/>
    <property type="project" value="UniProtKB-SubCell"/>
</dbReference>
<dbReference type="InterPro" id="IPR004254">
    <property type="entry name" value="AdipoR/HlyIII-related"/>
</dbReference>
<keyword evidence="2 7" id="KW-0812">Transmembrane</keyword>
<keyword evidence="9" id="KW-1185">Reference proteome</keyword>
<dbReference type="EMBL" id="JACCJB010000005">
    <property type="protein sequence ID" value="KAF6227111.1"/>
    <property type="molecule type" value="Genomic_DNA"/>
</dbReference>
<name>A0A8H6CPT1_9LECA</name>
<dbReference type="AlphaFoldDB" id="A0A8H6CPT1"/>
<comment type="subcellular location">
    <subcellularLocation>
        <location evidence="1">Membrane</location>
        <topology evidence="1">Multi-pass membrane protein</topology>
    </subcellularLocation>
</comment>
<organism evidence="8 9">
    <name type="scientific">Letharia lupina</name>
    <dbReference type="NCBI Taxonomy" id="560253"/>
    <lineage>
        <taxon>Eukaryota</taxon>
        <taxon>Fungi</taxon>
        <taxon>Dikarya</taxon>
        <taxon>Ascomycota</taxon>
        <taxon>Pezizomycotina</taxon>
        <taxon>Lecanoromycetes</taxon>
        <taxon>OSLEUM clade</taxon>
        <taxon>Lecanoromycetidae</taxon>
        <taxon>Lecanorales</taxon>
        <taxon>Lecanorineae</taxon>
        <taxon>Parmeliaceae</taxon>
        <taxon>Letharia</taxon>
    </lineage>
</organism>
<dbReference type="Proteomes" id="UP000593566">
    <property type="component" value="Unassembled WGS sequence"/>
</dbReference>
<dbReference type="GO" id="GO:0038023">
    <property type="term" value="F:signaling receptor activity"/>
    <property type="evidence" value="ECO:0007669"/>
    <property type="project" value="TreeGrafter"/>
</dbReference>
<protein>
    <recommendedName>
        <fullName evidence="10">HlyIII-domain-containing protein</fullName>
    </recommendedName>
</protein>
<feature type="transmembrane region" description="Helical" evidence="7">
    <location>
        <begin position="460"/>
        <end position="480"/>
    </location>
</feature>
<dbReference type="GO" id="GO:0046872">
    <property type="term" value="F:metal ion binding"/>
    <property type="evidence" value="ECO:0007669"/>
    <property type="project" value="UniProtKB-KW"/>
</dbReference>
<evidence type="ECO:0000256" key="3">
    <source>
        <dbReference type="ARBA" id="ARBA00022989"/>
    </source>
</evidence>
<feature type="transmembrane region" description="Helical" evidence="7">
    <location>
        <begin position="260"/>
        <end position="278"/>
    </location>
</feature>
<dbReference type="PANTHER" id="PTHR20855:SF97">
    <property type="entry name" value="ADIPOR-LIKE RECEPTOR IZH3-RELATED"/>
    <property type="match status" value="1"/>
</dbReference>
<reference evidence="8 9" key="1">
    <citation type="journal article" date="2020" name="Genomics">
        <title>Complete, high-quality genomes from long-read metagenomic sequencing of two wolf lichen thalli reveals enigmatic genome architecture.</title>
        <authorList>
            <person name="McKenzie S.K."/>
            <person name="Walston R.F."/>
            <person name="Allen J.L."/>
        </authorList>
    </citation>
    <scope>NUCLEOTIDE SEQUENCE [LARGE SCALE GENOMIC DNA]</scope>
    <source>
        <strain evidence="8">WasteWater1</strain>
    </source>
</reference>
<dbReference type="PANTHER" id="PTHR20855">
    <property type="entry name" value="ADIPOR/PROGESTIN RECEPTOR-RELATED"/>
    <property type="match status" value="1"/>
</dbReference>
<feature type="transmembrane region" description="Helical" evidence="7">
    <location>
        <begin position="418"/>
        <end position="440"/>
    </location>
</feature>
<feature type="binding site" evidence="5">
    <location>
        <position position="313"/>
    </location>
    <ligand>
        <name>Zn(2+)</name>
        <dbReference type="ChEBI" id="CHEBI:29105"/>
    </ligand>
</feature>
<proteinExistence type="predicted"/>
<evidence type="ECO:0000256" key="2">
    <source>
        <dbReference type="ARBA" id="ARBA00022692"/>
    </source>
</evidence>
<dbReference type="GeneID" id="59336948"/>
<feature type="region of interest" description="Disordered" evidence="6">
    <location>
        <begin position="1"/>
        <end position="45"/>
    </location>
</feature>
<evidence type="ECO:0000256" key="4">
    <source>
        <dbReference type="ARBA" id="ARBA00023136"/>
    </source>
</evidence>
<feature type="binding site" evidence="5">
    <location>
        <position position="458"/>
    </location>
    <ligand>
        <name>Zn(2+)</name>
        <dbReference type="ChEBI" id="CHEBI:29105"/>
    </ligand>
</feature>
<evidence type="ECO:0000256" key="1">
    <source>
        <dbReference type="ARBA" id="ARBA00004141"/>
    </source>
</evidence>
<feature type="transmembrane region" description="Helical" evidence="7">
    <location>
        <begin position="359"/>
        <end position="377"/>
    </location>
</feature>
<feature type="transmembrane region" description="Helical" evidence="7">
    <location>
        <begin position="334"/>
        <end position="352"/>
    </location>
</feature>
<sequence>MPCSTPSLTLSSHDGASDAHTTATPPPASPLSQSRRHSSHQPWRRHSHDLDSDVIFMKVDLFISELGRRLDWIENYGNLKLDATVSGAYFTLDAIRESCSHVSGELIGAGRRRARILVETVESRYNDALPTRETLEAKAQAGMRLTDKFLSDLEARALAVKDTGFSEIIDGGWRMAEEGFEKAREVVDEGLDKARRARETLKENVEHAVKRAKEHRLITYDDLPYPWQVNPHITRGYRFSENKIDCIKSAFNFSNETVNIWSHAIGLIIVLAIAFYFYPSSVNFSHSSKTDVFFAAAFFFAACKCLVCSCMWHTMSSISEQTLMERFACVDYTGISLLIAASIMTTEYTAFYCEPVSRWIYITTTATLGVGGVILPWHPTFNRADMNWFRVLFYVSLAATGFAPIFQLSWTRSPGWAWAFYAPIGKSISVYFVGALIYAGQVPERWLHGWFDYVGGSHNIWHLAVLGGILFHYMAMQSFFSVAFERGREECGYEILTR</sequence>
<evidence type="ECO:0000313" key="9">
    <source>
        <dbReference type="Proteomes" id="UP000593566"/>
    </source>
</evidence>
<evidence type="ECO:0000313" key="8">
    <source>
        <dbReference type="EMBL" id="KAF6227111.1"/>
    </source>
</evidence>
<feature type="compositionally biased region" description="Basic residues" evidence="6">
    <location>
        <begin position="34"/>
        <end position="45"/>
    </location>
</feature>
<dbReference type="Pfam" id="PF03006">
    <property type="entry name" value="HlyIII"/>
    <property type="match status" value="1"/>
</dbReference>
<evidence type="ECO:0000256" key="6">
    <source>
        <dbReference type="SAM" id="MobiDB-lite"/>
    </source>
</evidence>
<keyword evidence="4 7" id="KW-0472">Membrane</keyword>
<feature type="transmembrane region" description="Helical" evidence="7">
    <location>
        <begin position="389"/>
        <end position="406"/>
    </location>
</feature>
<evidence type="ECO:0000256" key="5">
    <source>
        <dbReference type="PIRSR" id="PIRSR604254-1"/>
    </source>
</evidence>
<accession>A0A8H6CPT1</accession>
<keyword evidence="5" id="KW-0479">Metal-binding</keyword>
<dbReference type="GO" id="GO:0006882">
    <property type="term" value="P:intracellular zinc ion homeostasis"/>
    <property type="evidence" value="ECO:0007669"/>
    <property type="project" value="TreeGrafter"/>
</dbReference>
<feature type="binding site" evidence="5">
    <location>
        <position position="462"/>
    </location>
    <ligand>
        <name>Zn(2+)</name>
        <dbReference type="ChEBI" id="CHEBI:29105"/>
    </ligand>
</feature>
<keyword evidence="5" id="KW-0862">Zinc</keyword>
<feature type="transmembrane region" description="Helical" evidence="7">
    <location>
        <begin position="290"/>
        <end position="314"/>
    </location>
</feature>